<dbReference type="GO" id="GO:0005886">
    <property type="term" value="C:plasma membrane"/>
    <property type="evidence" value="ECO:0007669"/>
    <property type="project" value="UniProtKB-SubCell"/>
</dbReference>
<evidence type="ECO:0000256" key="9">
    <source>
        <dbReference type="ARBA" id="ARBA00022989"/>
    </source>
</evidence>
<evidence type="ECO:0000256" key="7">
    <source>
        <dbReference type="ARBA" id="ARBA00022692"/>
    </source>
</evidence>
<comment type="caution">
    <text evidence="16">The sequence shown here is derived from an EMBL/GenBank/DDBJ whole genome shotgun (WGS) entry which is preliminary data.</text>
</comment>
<evidence type="ECO:0000256" key="11">
    <source>
        <dbReference type="ARBA" id="ARBA00023136"/>
    </source>
</evidence>
<dbReference type="CDD" id="cd06225">
    <property type="entry name" value="HAMP"/>
    <property type="match status" value="1"/>
</dbReference>
<dbReference type="CDD" id="cd12913">
    <property type="entry name" value="PDC1_MCP_like"/>
    <property type="match status" value="1"/>
</dbReference>
<keyword evidence="7 13" id="KW-0812">Transmembrane</keyword>
<evidence type="ECO:0000259" key="15">
    <source>
        <dbReference type="PROSITE" id="PS50885"/>
    </source>
</evidence>
<dbReference type="SMART" id="SM00304">
    <property type="entry name" value="HAMP"/>
    <property type="match status" value="1"/>
</dbReference>
<evidence type="ECO:0000313" key="17">
    <source>
        <dbReference type="Proteomes" id="UP000248857"/>
    </source>
</evidence>
<evidence type="ECO:0000256" key="12">
    <source>
        <dbReference type="SAM" id="Coils"/>
    </source>
</evidence>
<dbReference type="SMART" id="SM00387">
    <property type="entry name" value="HATPase_c"/>
    <property type="match status" value="1"/>
</dbReference>
<dbReference type="InterPro" id="IPR003660">
    <property type="entry name" value="HAMP_dom"/>
</dbReference>
<dbReference type="SUPFAM" id="SSF47384">
    <property type="entry name" value="Homodimeric domain of signal transducing histidine kinase"/>
    <property type="match status" value="1"/>
</dbReference>
<keyword evidence="9 13" id="KW-1133">Transmembrane helix</keyword>
<evidence type="ECO:0000313" key="16">
    <source>
        <dbReference type="EMBL" id="PZD75000.1"/>
    </source>
</evidence>
<dbReference type="PANTHER" id="PTHR43065">
    <property type="entry name" value="SENSOR HISTIDINE KINASE"/>
    <property type="match status" value="1"/>
</dbReference>
<proteinExistence type="predicted"/>
<feature type="transmembrane region" description="Helical" evidence="13">
    <location>
        <begin position="348"/>
        <end position="369"/>
    </location>
</feature>
<dbReference type="Pfam" id="PF00672">
    <property type="entry name" value="HAMP"/>
    <property type="match status" value="1"/>
</dbReference>
<dbReference type="OrthoDB" id="567946at2"/>
<keyword evidence="11 13" id="KW-0472">Membrane</keyword>
<evidence type="ECO:0000256" key="13">
    <source>
        <dbReference type="SAM" id="Phobius"/>
    </source>
</evidence>
<feature type="domain" description="Histidine kinase" evidence="14">
    <location>
        <begin position="546"/>
        <end position="771"/>
    </location>
</feature>
<gene>
    <name evidence="16" type="primary">glnL_1</name>
    <name evidence="16" type="ORF">C1752_00425</name>
</gene>
<keyword evidence="12" id="KW-0175">Coiled coil</keyword>
<dbReference type="InterPro" id="IPR036890">
    <property type="entry name" value="HATPase_C_sf"/>
</dbReference>
<name>A0A2W1JNT1_9CYAN</name>
<keyword evidence="10" id="KW-0902">Two-component regulatory system</keyword>
<evidence type="ECO:0000256" key="1">
    <source>
        <dbReference type="ARBA" id="ARBA00000085"/>
    </source>
</evidence>
<dbReference type="PANTHER" id="PTHR43065:SF48">
    <property type="entry name" value="HISTIDINE KINASE"/>
    <property type="match status" value="1"/>
</dbReference>
<feature type="coiled-coil region" evidence="12">
    <location>
        <begin position="429"/>
        <end position="460"/>
    </location>
</feature>
<keyword evidence="5" id="KW-0597">Phosphoprotein</keyword>
<dbReference type="InterPro" id="IPR005467">
    <property type="entry name" value="His_kinase_dom"/>
</dbReference>
<dbReference type="InterPro" id="IPR003594">
    <property type="entry name" value="HATPase_dom"/>
</dbReference>
<comment type="subcellular location">
    <subcellularLocation>
        <location evidence="2">Cell membrane</location>
        <topology evidence="2">Multi-pass membrane protein</topology>
    </subcellularLocation>
</comment>
<dbReference type="InterPro" id="IPR003661">
    <property type="entry name" value="HisK_dim/P_dom"/>
</dbReference>
<dbReference type="Gene3D" id="3.30.450.20">
    <property type="entry name" value="PAS domain"/>
    <property type="match status" value="1"/>
</dbReference>
<dbReference type="AlphaFoldDB" id="A0A2W1JNT1"/>
<sequence length="773" mass="86439">MPLNGKLSGWIGRHKLRTVLVVPFVLQVFGAVGLVGYFSFRNGQLAVQELANKRMQEVEGRISQRLETYFEAPHQINQINQAALDLGQLDANNLQSMERHFWRQSQVFDLVSYIQFGGRNGEFIGLAINDDGSFTYQVTEGTGALQTYGINDQGNRKSLLETSPDFDPRNRPWYVTPAKARKPAWTEIYAWVNPPTLAITLGQPFYDSVDQFQGILATDLTIAQISEFLRTLKLGESSRLLIVERSGELVATSADEKPFLLQSGKPKRLAALDSQDALTQKTMQHLLEHFGRLNTIKETQQLMFKVSGEKFFLHVDPLQDEHGLDWLSVVVVPESNFMAQTHANTRTTLVLTFVVVAIAILVGTLRARWVVSPILRLNTAAQKLAAGDFEQQVDLKRSDELGELARSFNSMAMELQTAFEEQHVMLTSLAKNEQELAEYNRTLEQQVQQRTQELVQAEKMAALGQLTAGVAHEINTPLGAIRAAETNITAALEQTLLLLPTLLQTLSEPQLTAFLKLLEDAHHQRAILSSREERQLKRQLKNDLEALGIESPTPIASTLSKMGIKADLETFREIFAAPNCDRILEVAYDLSVIRNNASNINLAVERAAKIVFALKSYVRQDVAIQKVKASIPDTIETVLTLYHNQIKQGTEISKNYQPVPDIYCYPEELAQVWTNLIHNGLQAMDYKGSLGIEIFEDNQQIVIGITDSGSGIPPEIQEQIFKPFFTTKPMGEGSGLGLDIVRKILDKHEGRVDVESQPGHTKFSIYLPIVLDA</sequence>
<feature type="domain" description="HAMP" evidence="15">
    <location>
        <begin position="368"/>
        <end position="420"/>
    </location>
</feature>
<keyword evidence="4" id="KW-1003">Cell membrane</keyword>
<dbReference type="SUPFAM" id="SSF55874">
    <property type="entry name" value="ATPase domain of HSP90 chaperone/DNA topoisomerase II/histidine kinase"/>
    <property type="match status" value="1"/>
</dbReference>
<dbReference type="Gene3D" id="3.30.565.10">
    <property type="entry name" value="Histidine kinase-like ATPase, C-terminal domain"/>
    <property type="match status" value="1"/>
</dbReference>
<evidence type="ECO:0000256" key="6">
    <source>
        <dbReference type="ARBA" id="ARBA00022679"/>
    </source>
</evidence>
<dbReference type="CDD" id="cd00082">
    <property type="entry name" value="HisKA"/>
    <property type="match status" value="1"/>
</dbReference>
<evidence type="ECO:0000256" key="10">
    <source>
        <dbReference type="ARBA" id="ARBA00023012"/>
    </source>
</evidence>
<reference evidence="16 17" key="1">
    <citation type="journal article" date="2018" name="Sci. Rep.">
        <title>A novel species of the marine cyanobacterium Acaryochloris with a unique pigment content and lifestyle.</title>
        <authorList>
            <person name="Partensky F."/>
            <person name="Six C."/>
            <person name="Ratin M."/>
            <person name="Garczarek L."/>
            <person name="Vaulot D."/>
            <person name="Probert I."/>
            <person name="Calteau A."/>
            <person name="Gourvil P."/>
            <person name="Marie D."/>
            <person name="Grebert T."/>
            <person name="Bouchier C."/>
            <person name="Le Panse S."/>
            <person name="Gachenot M."/>
            <person name="Rodriguez F."/>
            <person name="Garrido J.L."/>
        </authorList>
    </citation>
    <scope>NUCLEOTIDE SEQUENCE [LARGE SCALE GENOMIC DNA]</scope>
    <source>
        <strain evidence="16 17">RCC1774</strain>
    </source>
</reference>
<dbReference type="InterPro" id="IPR004358">
    <property type="entry name" value="Sig_transdc_His_kin-like_C"/>
</dbReference>
<evidence type="ECO:0000256" key="3">
    <source>
        <dbReference type="ARBA" id="ARBA00012438"/>
    </source>
</evidence>
<dbReference type="Pfam" id="PF02518">
    <property type="entry name" value="HATPase_c"/>
    <property type="match status" value="1"/>
</dbReference>
<evidence type="ECO:0000256" key="4">
    <source>
        <dbReference type="ARBA" id="ARBA00022475"/>
    </source>
</evidence>
<dbReference type="InterPro" id="IPR036097">
    <property type="entry name" value="HisK_dim/P_sf"/>
</dbReference>
<dbReference type="Pfam" id="PF02743">
    <property type="entry name" value="dCache_1"/>
    <property type="match status" value="1"/>
</dbReference>
<dbReference type="Gene3D" id="1.10.287.130">
    <property type="match status" value="1"/>
</dbReference>
<dbReference type="PRINTS" id="PR00344">
    <property type="entry name" value="BCTRLSENSOR"/>
</dbReference>
<feature type="transmembrane region" description="Helical" evidence="13">
    <location>
        <begin position="20"/>
        <end position="40"/>
    </location>
</feature>
<evidence type="ECO:0000256" key="2">
    <source>
        <dbReference type="ARBA" id="ARBA00004651"/>
    </source>
</evidence>
<protein>
    <recommendedName>
        <fullName evidence="3">histidine kinase</fullName>
        <ecNumber evidence="3">2.7.13.3</ecNumber>
    </recommendedName>
</protein>
<dbReference type="PROSITE" id="PS50109">
    <property type="entry name" value="HIS_KIN"/>
    <property type="match status" value="1"/>
</dbReference>
<keyword evidence="8" id="KW-0418">Kinase</keyword>
<dbReference type="GO" id="GO:0000155">
    <property type="term" value="F:phosphorelay sensor kinase activity"/>
    <property type="evidence" value="ECO:0007669"/>
    <property type="project" value="InterPro"/>
</dbReference>
<evidence type="ECO:0000256" key="8">
    <source>
        <dbReference type="ARBA" id="ARBA00022777"/>
    </source>
</evidence>
<dbReference type="RefSeq" id="WP_110984400.1">
    <property type="nucleotide sequence ID" value="NZ_CAWNWM010000001.1"/>
</dbReference>
<evidence type="ECO:0000256" key="5">
    <source>
        <dbReference type="ARBA" id="ARBA00022553"/>
    </source>
</evidence>
<dbReference type="Proteomes" id="UP000248857">
    <property type="component" value="Unassembled WGS sequence"/>
</dbReference>
<organism evidence="16 17">
    <name type="scientific">Acaryochloris thomasi RCC1774</name>
    <dbReference type="NCBI Taxonomy" id="1764569"/>
    <lineage>
        <taxon>Bacteria</taxon>
        <taxon>Bacillati</taxon>
        <taxon>Cyanobacteriota</taxon>
        <taxon>Cyanophyceae</taxon>
        <taxon>Acaryochloridales</taxon>
        <taxon>Acaryochloridaceae</taxon>
        <taxon>Acaryochloris</taxon>
        <taxon>Acaryochloris thomasi</taxon>
    </lineage>
</organism>
<keyword evidence="17" id="KW-1185">Reference proteome</keyword>
<dbReference type="EC" id="2.7.13.3" evidence="3"/>
<comment type="catalytic activity">
    <reaction evidence="1">
        <text>ATP + protein L-histidine = ADP + protein N-phospho-L-histidine.</text>
        <dbReference type="EC" id="2.7.13.3"/>
    </reaction>
</comment>
<dbReference type="Gene3D" id="6.10.340.10">
    <property type="match status" value="1"/>
</dbReference>
<evidence type="ECO:0000259" key="14">
    <source>
        <dbReference type="PROSITE" id="PS50109"/>
    </source>
</evidence>
<keyword evidence="6 16" id="KW-0808">Transferase</keyword>
<dbReference type="InterPro" id="IPR033479">
    <property type="entry name" value="dCache_1"/>
</dbReference>
<dbReference type="SUPFAM" id="SSF158472">
    <property type="entry name" value="HAMP domain-like"/>
    <property type="match status" value="1"/>
</dbReference>
<dbReference type="EMBL" id="PQWO01000001">
    <property type="protein sequence ID" value="PZD75000.1"/>
    <property type="molecule type" value="Genomic_DNA"/>
</dbReference>
<dbReference type="PROSITE" id="PS50885">
    <property type="entry name" value="HAMP"/>
    <property type="match status" value="1"/>
</dbReference>
<accession>A0A2W1JNT1</accession>